<keyword evidence="5" id="KW-0812">Transmembrane</keyword>
<dbReference type="Gene3D" id="2.10.25.160">
    <property type="entry name" value="Granulin"/>
    <property type="match status" value="2"/>
</dbReference>
<evidence type="ECO:0000256" key="2">
    <source>
        <dbReference type="ARBA" id="ARBA00010093"/>
    </source>
</evidence>
<comment type="subcellular location">
    <subcellularLocation>
        <location evidence="1">Secreted</location>
    </subcellularLocation>
</comment>
<dbReference type="InterPro" id="IPR000118">
    <property type="entry name" value="Granulin"/>
</dbReference>
<evidence type="ECO:0000256" key="3">
    <source>
        <dbReference type="ARBA" id="ARBA00022525"/>
    </source>
</evidence>
<proteinExistence type="inferred from homology"/>
<sequence>MGYNRLLSHSGCKTDYFPYSKNKCLVQKMYFLTTLAVFSISSIVGIFGECDLGFCKNDGTCCPALSPTDWSCCDFPRAICCADMKHCCPEGTQCDLKSGVCYPKMKLGISNILLNSEPPKRRYEDDAPPTAVVQCDSRSVCLDDSTCCLGVDGKYGCCPYRHAQCCDDRKHCCRAGEKCDSTSSFCIQDDGAMVSSRLKKPAFS</sequence>
<keyword evidence="3" id="KW-0964">Secreted</keyword>
<dbReference type="EMBL" id="BMAW01073903">
    <property type="protein sequence ID" value="GFT89820.1"/>
    <property type="molecule type" value="Genomic_DNA"/>
</dbReference>
<name>A0A8X6Q012_NEPPI</name>
<dbReference type="AlphaFoldDB" id="A0A8X6Q012"/>
<keyword evidence="4" id="KW-1015">Disulfide bond</keyword>
<keyword evidence="8" id="KW-1185">Reference proteome</keyword>
<dbReference type="GO" id="GO:0005576">
    <property type="term" value="C:extracellular region"/>
    <property type="evidence" value="ECO:0007669"/>
    <property type="project" value="UniProtKB-SubCell"/>
</dbReference>
<dbReference type="OrthoDB" id="5949339at2759"/>
<dbReference type="InterPro" id="IPR039036">
    <property type="entry name" value="Granulin_fam"/>
</dbReference>
<organism evidence="7 8">
    <name type="scientific">Nephila pilipes</name>
    <name type="common">Giant wood spider</name>
    <name type="synonym">Nephila maculata</name>
    <dbReference type="NCBI Taxonomy" id="299642"/>
    <lineage>
        <taxon>Eukaryota</taxon>
        <taxon>Metazoa</taxon>
        <taxon>Ecdysozoa</taxon>
        <taxon>Arthropoda</taxon>
        <taxon>Chelicerata</taxon>
        <taxon>Arachnida</taxon>
        <taxon>Araneae</taxon>
        <taxon>Araneomorphae</taxon>
        <taxon>Entelegynae</taxon>
        <taxon>Araneoidea</taxon>
        <taxon>Nephilidae</taxon>
        <taxon>Nephila</taxon>
    </lineage>
</organism>
<dbReference type="Pfam" id="PF00396">
    <property type="entry name" value="Granulin"/>
    <property type="match status" value="2"/>
</dbReference>
<dbReference type="PROSITE" id="PS00799">
    <property type="entry name" value="GRANULINS"/>
    <property type="match status" value="1"/>
</dbReference>
<dbReference type="SUPFAM" id="SSF57277">
    <property type="entry name" value="Granulin repeat"/>
    <property type="match status" value="1"/>
</dbReference>
<evidence type="ECO:0000256" key="1">
    <source>
        <dbReference type="ARBA" id="ARBA00004613"/>
    </source>
</evidence>
<evidence type="ECO:0000259" key="6">
    <source>
        <dbReference type="PROSITE" id="PS00799"/>
    </source>
</evidence>
<protein>
    <submittedName>
        <fullName evidence="7">Progranulin</fullName>
    </submittedName>
</protein>
<dbReference type="PANTHER" id="PTHR12274:SF3">
    <property type="entry name" value="PROGRANULIN"/>
    <property type="match status" value="1"/>
</dbReference>
<dbReference type="SMART" id="SM00277">
    <property type="entry name" value="GRAN"/>
    <property type="match status" value="2"/>
</dbReference>
<keyword evidence="5" id="KW-1133">Transmembrane helix</keyword>
<dbReference type="Proteomes" id="UP000887013">
    <property type="component" value="Unassembled WGS sequence"/>
</dbReference>
<feature type="transmembrane region" description="Helical" evidence="5">
    <location>
        <begin position="29"/>
        <end position="48"/>
    </location>
</feature>
<evidence type="ECO:0000313" key="8">
    <source>
        <dbReference type="Proteomes" id="UP000887013"/>
    </source>
</evidence>
<evidence type="ECO:0000256" key="4">
    <source>
        <dbReference type="ARBA" id="ARBA00023157"/>
    </source>
</evidence>
<keyword evidence="5" id="KW-0472">Membrane</keyword>
<reference evidence="7" key="1">
    <citation type="submission" date="2020-08" db="EMBL/GenBank/DDBJ databases">
        <title>Multicomponent nature underlies the extraordinary mechanical properties of spider dragline silk.</title>
        <authorList>
            <person name="Kono N."/>
            <person name="Nakamura H."/>
            <person name="Mori M."/>
            <person name="Yoshida Y."/>
            <person name="Ohtoshi R."/>
            <person name="Malay A.D."/>
            <person name="Moran D.A.P."/>
            <person name="Tomita M."/>
            <person name="Numata K."/>
            <person name="Arakawa K."/>
        </authorList>
    </citation>
    <scope>NUCLEOTIDE SEQUENCE</scope>
</reference>
<gene>
    <name evidence="7" type="primary">GRN</name>
    <name evidence="7" type="ORF">NPIL_681801</name>
</gene>
<comment type="similarity">
    <text evidence="2">Belongs to the granulin family.</text>
</comment>
<accession>A0A8X6Q012</accession>
<comment type="caution">
    <text evidence="7">The sequence shown here is derived from an EMBL/GenBank/DDBJ whole genome shotgun (WGS) entry which is preliminary data.</text>
</comment>
<feature type="domain" description="Granulins" evidence="6">
    <location>
        <begin position="81"/>
        <end position="94"/>
    </location>
</feature>
<evidence type="ECO:0000313" key="7">
    <source>
        <dbReference type="EMBL" id="GFT89820.1"/>
    </source>
</evidence>
<evidence type="ECO:0000256" key="5">
    <source>
        <dbReference type="SAM" id="Phobius"/>
    </source>
</evidence>
<dbReference type="InterPro" id="IPR037277">
    <property type="entry name" value="Granulin_sf"/>
</dbReference>
<dbReference type="PANTHER" id="PTHR12274">
    <property type="entry name" value="GRANULIN"/>
    <property type="match status" value="1"/>
</dbReference>